<dbReference type="EMBL" id="FQTW01000001">
    <property type="protein sequence ID" value="SHE40304.1"/>
    <property type="molecule type" value="Genomic_DNA"/>
</dbReference>
<dbReference type="GO" id="GO:0016811">
    <property type="term" value="F:hydrolase activity, acting on carbon-nitrogen (but not peptide) bonds, in linear amides"/>
    <property type="evidence" value="ECO:0007669"/>
    <property type="project" value="TreeGrafter"/>
</dbReference>
<dbReference type="Proteomes" id="UP000184462">
    <property type="component" value="Unassembled WGS sequence"/>
</dbReference>
<proteinExistence type="predicted"/>
<keyword evidence="2" id="KW-1185">Reference proteome</keyword>
<dbReference type="Gene3D" id="3.40.50.10320">
    <property type="entry name" value="LmbE-like"/>
    <property type="match status" value="1"/>
</dbReference>
<dbReference type="RefSeq" id="WP_073191629.1">
    <property type="nucleotide sequence ID" value="NZ_FQTW01000001.1"/>
</dbReference>
<dbReference type="AlphaFoldDB" id="A0A1M4T7F4"/>
<evidence type="ECO:0000313" key="1">
    <source>
        <dbReference type="EMBL" id="SHE40304.1"/>
    </source>
</evidence>
<dbReference type="OrthoDB" id="9759749at2"/>
<name>A0A1M4T7F4_9FLAO</name>
<dbReference type="SUPFAM" id="SSF102588">
    <property type="entry name" value="LmbE-like"/>
    <property type="match status" value="1"/>
</dbReference>
<sequence length="824" mass="93901">MKLKFFYLFVLSINFILAQQPEKPTSGEIYQNLKALNFLGSVLYIAAHPDDENTRLISYLSNQVHANTAYLSLTRGDGGQNLIGPEIGAALGLIRTHELLEARKIDGGQQFFTRAIDFGYSKTPDETLSIWNKDKVLADVVWTIRNFKPDVIINRFDHRTSGSTHGHHTASALLSVEAFDKASDKNQFPEQLQFTKTWQPKRLFFNTSWWFFGSKENFEKANKSNLISVDIGQFNPLLGLSINEIAANSRTQHKSQGFGSTGTRGQQIEYLEFLKGTKPQKEAIFGGINTTWTRLENGQQIANILKPLEQSFDFNEPWRIVPQLLKARDLINQINDNHWRKLKLKQINLLIKQCLGLFLEAKTSTETAYPGQNISIDIELINRSPIQVQLKSIFIENENIGFRKELRLNKTFKHELKYQIPKTTEFTSPYWLKQPANKGLYQVNSQQIIGQPTSNEAIEIRYNLSINGEEISYKKPLVFKTNSPIDGEVYDYFKIIPQVNLSFSAPQLSFNQPETKIVNLTIKANKTIKDAVLEFNNCDSWTIYPSKIDIKTLNSGESQHIELKVKASNISESCDLKPVLKSKTENFQKHINTIDYKHIGQLHIVEDSKLRFNKFNIKVPSKKVAYINGAGSSIPENLSAIGINVDRFNINEITTKKLKNYDVVITGLRLYNIESNIDIKQALFENFVANGGHLIIQYNTNRSLKTNQFKPLNFNISRDRVTDETAKMEILEPQHPIINQPNKITTLDFENWVQERGLYFADKWSESFTPIFSLNDANETPKKGALIIGEFGKGHVTYSGISFFRQLPANVEGAYKLLTNLIAL</sequence>
<dbReference type="PANTHER" id="PTHR12993:SF11">
    <property type="entry name" value="N-ACETYLGLUCOSAMINYL-PHOSPHATIDYLINOSITOL DE-N-ACETYLASE"/>
    <property type="match status" value="1"/>
</dbReference>
<organism evidence="1 2">
    <name type="scientific">Psychroflexus salarius</name>
    <dbReference type="NCBI Taxonomy" id="1155689"/>
    <lineage>
        <taxon>Bacteria</taxon>
        <taxon>Pseudomonadati</taxon>
        <taxon>Bacteroidota</taxon>
        <taxon>Flavobacteriia</taxon>
        <taxon>Flavobacteriales</taxon>
        <taxon>Flavobacteriaceae</taxon>
        <taxon>Psychroflexus</taxon>
    </lineage>
</organism>
<dbReference type="InterPro" id="IPR003737">
    <property type="entry name" value="GlcNAc_PI_deacetylase-related"/>
</dbReference>
<protein>
    <submittedName>
        <fullName evidence="1">GlcNAc-PI de-N-acetylase</fullName>
    </submittedName>
</protein>
<gene>
    <name evidence="1" type="ORF">SAMN05444278_101526</name>
</gene>
<dbReference type="SUPFAM" id="SSF52317">
    <property type="entry name" value="Class I glutamine amidotransferase-like"/>
    <property type="match status" value="1"/>
</dbReference>
<dbReference type="PANTHER" id="PTHR12993">
    <property type="entry name" value="N-ACETYLGLUCOSAMINYL-PHOSPHATIDYLINOSITOL DE-N-ACETYLASE-RELATED"/>
    <property type="match status" value="1"/>
</dbReference>
<accession>A0A1M4T7F4</accession>
<dbReference type="STRING" id="1155689.SAMN05444278_101526"/>
<dbReference type="InterPro" id="IPR029062">
    <property type="entry name" value="Class_I_gatase-like"/>
</dbReference>
<dbReference type="InterPro" id="IPR024078">
    <property type="entry name" value="LmbE-like_dom_sf"/>
</dbReference>
<reference evidence="1 2" key="1">
    <citation type="submission" date="2016-11" db="EMBL/GenBank/DDBJ databases">
        <authorList>
            <person name="Jaros S."/>
            <person name="Januszkiewicz K."/>
            <person name="Wedrychowicz H."/>
        </authorList>
    </citation>
    <scope>NUCLEOTIDE SEQUENCE [LARGE SCALE GENOMIC DNA]</scope>
    <source>
        <strain evidence="1 2">DSM 25661</strain>
    </source>
</reference>
<evidence type="ECO:0000313" key="2">
    <source>
        <dbReference type="Proteomes" id="UP000184462"/>
    </source>
</evidence>
<dbReference type="Pfam" id="PF02585">
    <property type="entry name" value="PIG-L"/>
    <property type="match status" value="1"/>
</dbReference>